<evidence type="ECO:0000313" key="2">
    <source>
        <dbReference type="EMBL" id="GAA2692955.1"/>
    </source>
</evidence>
<accession>A0ABN3T5D4</accession>
<evidence type="ECO:0000313" key="3">
    <source>
        <dbReference type="Proteomes" id="UP001500994"/>
    </source>
</evidence>
<feature type="region of interest" description="Disordered" evidence="1">
    <location>
        <begin position="1"/>
        <end position="31"/>
    </location>
</feature>
<sequence>MTGVGTARPGAPRFGVRGRQHGASGGGWDMWGYGRARDGGGGPGGGARAAATGRVRADVRGVLAGGGGQG</sequence>
<reference evidence="2 3" key="1">
    <citation type="journal article" date="2019" name="Int. J. Syst. Evol. Microbiol.">
        <title>The Global Catalogue of Microorganisms (GCM) 10K type strain sequencing project: providing services to taxonomists for standard genome sequencing and annotation.</title>
        <authorList>
            <consortium name="The Broad Institute Genomics Platform"/>
            <consortium name="The Broad Institute Genome Sequencing Center for Infectious Disease"/>
            <person name="Wu L."/>
            <person name="Ma J."/>
        </authorList>
    </citation>
    <scope>NUCLEOTIDE SEQUENCE [LARGE SCALE GENOMIC DNA]</scope>
    <source>
        <strain evidence="2 3">JCM 16374</strain>
    </source>
</reference>
<comment type="caution">
    <text evidence="2">The sequence shown here is derived from an EMBL/GenBank/DDBJ whole genome shotgun (WGS) entry which is preliminary data.</text>
</comment>
<gene>
    <name evidence="2" type="ORF">GCM10009864_79530</name>
</gene>
<name>A0ABN3T5D4_9ACTN</name>
<dbReference type="EMBL" id="BAAARK010000064">
    <property type="protein sequence ID" value="GAA2692955.1"/>
    <property type="molecule type" value="Genomic_DNA"/>
</dbReference>
<proteinExistence type="predicted"/>
<evidence type="ECO:0000256" key="1">
    <source>
        <dbReference type="SAM" id="MobiDB-lite"/>
    </source>
</evidence>
<dbReference type="Proteomes" id="UP001500994">
    <property type="component" value="Unassembled WGS sequence"/>
</dbReference>
<keyword evidence="3" id="KW-1185">Reference proteome</keyword>
<organism evidence="2 3">
    <name type="scientific">Streptomyces lunalinharesii</name>
    <dbReference type="NCBI Taxonomy" id="333384"/>
    <lineage>
        <taxon>Bacteria</taxon>
        <taxon>Bacillati</taxon>
        <taxon>Actinomycetota</taxon>
        <taxon>Actinomycetes</taxon>
        <taxon>Kitasatosporales</taxon>
        <taxon>Streptomycetaceae</taxon>
        <taxon>Streptomyces</taxon>
    </lineage>
</organism>
<protein>
    <submittedName>
        <fullName evidence="2">Uncharacterized protein</fullName>
    </submittedName>
</protein>